<organism evidence="1 2">
    <name type="scientific">Lipomyces orientalis</name>
    <dbReference type="NCBI Taxonomy" id="1233043"/>
    <lineage>
        <taxon>Eukaryota</taxon>
        <taxon>Fungi</taxon>
        <taxon>Dikarya</taxon>
        <taxon>Ascomycota</taxon>
        <taxon>Saccharomycotina</taxon>
        <taxon>Lipomycetes</taxon>
        <taxon>Lipomycetales</taxon>
        <taxon>Lipomycetaceae</taxon>
        <taxon>Lipomyces</taxon>
    </lineage>
</organism>
<gene>
    <name evidence="1" type="ORF">V1517DRAFT_358554</name>
</gene>
<protein>
    <submittedName>
        <fullName evidence="1">FAD dependent oxidoreductase</fullName>
    </submittedName>
</protein>
<sequence>MSVAGTGAPVDDTNLSPPSVSTAKAVPSNSTRMPSSAPSDDGRTHIIIVGAGIIGVCTAYYLTRHPQFSSKTHKITIIESTRPASGASGKAGGLLALWAFPSQLVPLSFQLHEELADQYNGADEWAYRRLQTVSLEGNLSKTARVSKTKPVDIGLPDDLDWVRSDIMESWSSLSGIDSTAQVHPYKFTMFMLRRAQESGAVNLVLGKVQKLNYSPKGNAVESVVYAPVGSSAESISCESTASADGQSYILKGDKIVITVGPWTSRLLPTCPVSGLRAHSITITPSRPVSAYALFTELKLAKGKYISPEIYARKEEVYICGEGDNYVEVPDTTDDVEVLKERCEELVKYAGIVSKELQGGRITRRQACYLPVVDVPSTSGPLIGPTNSQNLYMASGHSCWGINNAPGTGKVMAEILLEGEAKSADVSSLDPRRYFVSGPLPGE</sequence>
<accession>A0ACC3TU07</accession>
<proteinExistence type="predicted"/>
<reference evidence="2" key="1">
    <citation type="journal article" date="2024" name="Front. Bioeng. Biotechnol.">
        <title>Genome-scale model development and genomic sequencing of the oleaginous clade Lipomyces.</title>
        <authorList>
            <person name="Czajka J.J."/>
            <person name="Han Y."/>
            <person name="Kim J."/>
            <person name="Mondo S.J."/>
            <person name="Hofstad B.A."/>
            <person name="Robles A."/>
            <person name="Haridas S."/>
            <person name="Riley R."/>
            <person name="LaButti K."/>
            <person name="Pangilinan J."/>
            <person name="Andreopoulos W."/>
            <person name="Lipzen A."/>
            <person name="Yan J."/>
            <person name="Wang M."/>
            <person name="Ng V."/>
            <person name="Grigoriev I.V."/>
            <person name="Spatafora J.W."/>
            <person name="Magnuson J.K."/>
            <person name="Baker S.E."/>
            <person name="Pomraning K.R."/>
        </authorList>
    </citation>
    <scope>NUCLEOTIDE SEQUENCE [LARGE SCALE GENOMIC DNA]</scope>
    <source>
        <strain evidence="2">CBS 10300</strain>
    </source>
</reference>
<dbReference type="EMBL" id="MU970052">
    <property type="protein sequence ID" value="KAK9324210.1"/>
    <property type="molecule type" value="Genomic_DNA"/>
</dbReference>
<evidence type="ECO:0000313" key="1">
    <source>
        <dbReference type="EMBL" id="KAK9324210.1"/>
    </source>
</evidence>
<name>A0ACC3TU07_9ASCO</name>
<keyword evidence="2" id="KW-1185">Reference proteome</keyword>
<comment type="caution">
    <text evidence="1">The sequence shown here is derived from an EMBL/GenBank/DDBJ whole genome shotgun (WGS) entry which is preliminary data.</text>
</comment>
<evidence type="ECO:0000313" key="2">
    <source>
        <dbReference type="Proteomes" id="UP001489719"/>
    </source>
</evidence>
<dbReference type="Proteomes" id="UP001489719">
    <property type="component" value="Unassembled WGS sequence"/>
</dbReference>